<evidence type="ECO:0000313" key="7">
    <source>
        <dbReference type="Proteomes" id="UP001142372"/>
    </source>
</evidence>
<sequence length="212" mass="23057">MFVLYSESAIGYCQVMPKVSDAHRESRRHEIAQAALRCFARTGFQATSMADIIAESGLSAGAIYGHYKSKDELVQLAISEVLDARFLEVAEARRHDPIPTPGEIIALLVRGLQSQIGDLSLLVQVWGQVALNPGLRSLTDSIGGRVRAMLVDYLTEWYESSLTLPRGEAADLAERYAGLYVGVVQGYVTQSTLFSDFDADAYLAAAASIRPA</sequence>
<dbReference type="PRINTS" id="PR00455">
    <property type="entry name" value="HTHTETR"/>
</dbReference>
<evidence type="ECO:0000256" key="3">
    <source>
        <dbReference type="ARBA" id="ARBA00023163"/>
    </source>
</evidence>
<feature type="domain" description="HTH tetR-type" evidence="5">
    <location>
        <begin position="25"/>
        <end position="85"/>
    </location>
</feature>
<dbReference type="Pfam" id="PF00440">
    <property type="entry name" value="TetR_N"/>
    <property type="match status" value="1"/>
</dbReference>
<evidence type="ECO:0000259" key="5">
    <source>
        <dbReference type="PROSITE" id="PS50977"/>
    </source>
</evidence>
<dbReference type="InterPro" id="IPR050109">
    <property type="entry name" value="HTH-type_TetR-like_transc_reg"/>
</dbReference>
<keyword evidence="7" id="KW-1185">Reference proteome</keyword>
<reference evidence="6" key="2">
    <citation type="submission" date="2023-01" db="EMBL/GenBank/DDBJ databases">
        <authorList>
            <person name="Sun Q."/>
            <person name="Evtushenko L."/>
        </authorList>
    </citation>
    <scope>NUCLEOTIDE SEQUENCE</scope>
    <source>
        <strain evidence="6">VKM Ac-1401</strain>
    </source>
</reference>
<dbReference type="PANTHER" id="PTHR30055">
    <property type="entry name" value="HTH-TYPE TRANSCRIPTIONAL REGULATOR RUTR"/>
    <property type="match status" value="1"/>
</dbReference>
<name>A0A9W6H662_9MICO</name>
<dbReference type="AlphaFoldDB" id="A0A9W6H662"/>
<organism evidence="6 7">
    <name type="scientific">Leifsonia poae</name>
    <dbReference type="NCBI Taxonomy" id="110933"/>
    <lineage>
        <taxon>Bacteria</taxon>
        <taxon>Bacillati</taxon>
        <taxon>Actinomycetota</taxon>
        <taxon>Actinomycetes</taxon>
        <taxon>Micrococcales</taxon>
        <taxon>Microbacteriaceae</taxon>
        <taxon>Leifsonia</taxon>
    </lineage>
</organism>
<keyword evidence="3" id="KW-0804">Transcription</keyword>
<dbReference type="SUPFAM" id="SSF46689">
    <property type="entry name" value="Homeodomain-like"/>
    <property type="match status" value="1"/>
</dbReference>
<dbReference type="Gene3D" id="1.10.357.10">
    <property type="entry name" value="Tetracycline Repressor, domain 2"/>
    <property type="match status" value="1"/>
</dbReference>
<keyword evidence="1" id="KW-0805">Transcription regulation</keyword>
<dbReference type="PROSITE" id="PS50977">
    <property type="entry name" value="HTH_TETR_2"/>
    <property type="match status" value="1"/>
</dbReference>
<proteinExistence type="predicted"/>
<dbReference type="InterPro" id="IPR001647">
    <property type="entry name" value="HTH_TetR"/>
</dbReference>
<dbReference type="Proteomes" id="UP001142372">
    <property type="component" value="Unassembled WGS sequence"/>
</dbReference>
<dbReference type="GO" id="GO:0003700">
    <property type="term" value="F:DNA-binding transcription factor activity"/>
    <property type="evidence" value="ECO:0007669"/>
    <property type="project" value="TreeGrafter"/>
</dbReference>
<accession>A0A9W6H662</accession>
<protein>
    <recommendedName>
        <fullName evidence="5">HTH tetR-type domain-containing protein</fullName>
    </recommendedName>
</protein>
<reference evidence="6" key="1">
    <citation type="journal article" date="2014" name="Int. J. Syst. Evol. Microbiol.">
        <title>Complete genome sequence of Corynebacterium casei LMG S-19264T (=DSM 44701T), isolated from a smear-ripened cheese.</title>
        <authorList>
            <consortium name="US DOE Joint Genome Institute (JGI-PGF)"/>
            <person name="Walter F."/>
            <person name="Albersmeier A."/>
            <person name="Kalinowski J."/>
            <person name="Ruckert C."/>
        </authorList>
    </citation>
    <scope>NUCLEOTIDE SEQUENCE</scope>
    <source>
        <strain evidence="6">VKM Ac-1401</strain>
    </source>
</reference>
<evidence type="ECO:0000256" key="1">
    <source>
        <dbReference type="ARBA" id="ARBA00023015"/>
    </source>
</evidence>
<feature type="DNA-binding region" description="H-T-H motif" evidence="4">
    <location>
        <begin position="48"/>
        <end position="67"/>
    </location>
</feature>
<dbReference type="InterPro" id="IPR009057">
    <property type="entry name" value="Homeodomain-like_sf"/>
</dbReference>
<keyword evidence="2 4" id="KW-0238">DNA-binding</keyword>
<evidence type="ECO:0000313" key="6">
    <source>
        <dbReference type="EMBL" id="GLJ74675.1"/>
    </source>
</evidence>
<comment type="caution">
    <text evidence="6">The sequence shown here is derived from an EMBL/GenBank/DDBJ whole genome shotgun (WGS) entry which is preliminary data.</text>
</comment>
<gene>
    <name evidence="6" type="ORF">GCM10017584_02480</name>
</gene>
<dbReference type="GO" id="GO:0000976">
    <property type="term" value="F:transcription cis-regulatory region binding"/>
    <property type="evidence" value="ECO:0007669"/>
    <property type="project" value="TreeGrafter"/>
</dbReference>
<evidence type="ECO:0000256" key="4">
    <source>
        <dbReference type="PROSITE-ProRule" id="PRU00335"/>
    </source>
</evidence>
<evidence type="ECO:0000256" key="2">
    <source>
        <dbReference type="ARBA" id="ARBA00023125"/>
    </source>
</evidence>
<dbReference type="EMBL" id="BSEN01000001">
    <property type="protein sequence ID" value="GLJ74675.1"/>
    <property type="molecule type" value="Genomic_DNA"/>
</dbReference>
<dbReference type="PANTHER" id="PTHR30055:SF234">
    <property type="entry name" value="HTH-TYPE TRANSCRIPTIONAL REGULATOR BETI"/>
    <property type="match status" value="1"/>
</dbReference>